<feature type="transmembrane region" description="Helical" evidence="11">
    <location>
        <begin position="128"/>
        <end position="148"/>
    </location>
</feature>
<evidence type="ECO:0000256" key="9">
    <source>
        <dbReference type="ARBA" id="ARBA00023143"/>
    </source>
</evidence>
<dbReference type="InterPro" id="IPR011002">
    <property type="entry name" value="FliG_a-hlx"/>
</dbReference>
<dbReference type="EMBL" id="CP001817">
    <property type="protein sequence ID" value="AEH39636.1"/>
    <property type="molecule type" value="Genomic_DNA"/>
</dbReference>
<dbReference type="GO" id="GO:0003774">
    <property type="term" value="F:cytoskeletal motor activity"/>
    <property type="evidence" value="ECO:0007669"/>
    <property type="project" value="InterPro"/>
</dbReference>
<sequence>MKLNNIQKSALFLMSIDINEAVQTLEYFSEKEIFQLTQAMLSLDTRESYNISNIKKEFYYFLKENNISYFNIQKNISVLIQKRLGKKKGCIFLQDSLLKMSIQKKIVFLEKLDIHDLFFLIFKEHEQIITVLLIYFSKLISAKLLLLFNFKKRSIFLIGIENFIALSKKGLLEFNKILRNLIEKYTKSVMIKKNTKHIVGILQSFDKKNIKDILNNINRVDKKLVYKINSLLFDWSDLINISDYDIKFIIQNIDIKILYKGLKEIDDVIINRFYKNFSELQKKYFYKKNIKIKIFLMFNSLYLKKII</sequence>
<dbReference type="GO" id="GO:0005886">
    <property type="term" value="C:plasma membrane"/>
    <property type="evidence" value="ECO:0007669"/>
    <property type="project" value="UniProtKB-SubCell"/>
</dbReference>
<keyword evidence="8 11" id="KW-0472">Membrane</keyword>
<protein>
    <recommendedName>
        <fullName evidence="4">Flagellar motor switch protein FliG</fullName>
    </recommendedName>
</protein>
<comment type="similarity">
    <text evidence="3">Belongs to the FliG family.</text>
</comment>
<evidence type="ECO:0000256" key="11">
    <source>
        <dbReference type="SAM" id="Phobius"/>
    </source>
</evidence>
<dbReference type="PANTHER" id="PTHR30534">
    <property type="entry name" value="FLAGELLAR MOTOR SWITCH PROTEIN FLIG"/>
    <property type="match status" value="1"/>
</dbReference>
<evidence type="ECO:0000256" key="7">
    <source>
        <dbReference type="ARBA" id="ARBA00022779"/>
    </source>
</evidence>
<evidence type="ECO:0000259" key="12">
    <source>
        <dbReference type="Pfam" id="PF01706"/>
    </source>
</evidence>
<dbReference type="InterPro" id="IPR000090">
    <property type="entry name" value="Flg_Motor_Flig"/>
</dbReference>
<comment type="subcellular location">
    <subcellularLocation>
        <location evidence="1">Bacterial flagellum basal body</location>
    </subcellularLocation>
    <subcellularLocation>
        <location evidence="2">Cell inner membrane</location>
        <topology evidence="2">Peripheral membrane protein</topology>
        <orientation evidence="2">Cytoplasmic side</orientation>
    </subcellularLocation>
</comment>
<dbReference type="InterPro" id="IPR028263">
    <property type="entry name" value="FliG_N"/>
</dbReference>
<dbReference type="PANTHER" id="PTHR30534:SF0">
    <property type="entry name" value="FLAGELLAR MOTOR SWITCH PROTEIN FLIG"/>
    <property type="match status" value="1"/>
</dbReference>
<dbReference type="InterPro" id="IPR023087">
    <property type="entry name" value="Flg_Motor_Flig_C"/>
</dbReference>
<dbReference type="GO" id="GO:0006935">
    <property type="term" value="P:chemotaxis"/>
    <property type="evidence" value="ECO:0007669"/>
    <property type="project" value="UniProtKB-KW"/>
</dbReference>
<dbReference type="Gene3D" id="1.10.220.30">
    <property type="match status" value="3"/>
</dbReference>
<evidence type="ECO:0000259" key="13">
    <source>
        <dbReference type="Pfam" id="PF14842"/>
    </source>
</evidence>
<dbReference type="KEGG" id="baj:BCTU_043"/>
<dbReference type="SUPFAM" id="SSF48029">
    <property type="entry name" value="FliG"/>
    <property type="match status" value="2"/>
</dbReference>
<organism evidence="14 15">
    <name type="scientific">Buchnera aphidicola</name>
    <name type="common">Cinara tujafilina</name>
    <dbReference type="NCBI Taxonomy" id="261317"/>
    <lineage>
        <taxon>Bacteria</taxon>
        <taxon>Pseudomonadati</taxon>
        <taxon>Pseudomonadota</taxon>
        <taxon>Gammaproteobacteria</taxon>
        <taxon>Enterobacterales</taxon>
        <taxon>Erwiniaceae</taxon>
        <taxon>Buchnera</taxon>
    </lineage>
</organism>
<reference evidence="14 15" key="1">
    <citation type="journal article" date="2011" name="Appl. Environ. Microbiol.">
        <title>The genome of Buchnera aphidicola from the aphid Cinara tujafilina provides new clues about the evolutionary history of metabolic losses in bacterial endosymbionts.</title>
        <authorList>
            <person name="Lamelas A."/>
            <person name="Gosalbes M.J."/>
            <person name="Moya A."/>
            <person name="Latorre A."/>
        </authorList>
    </citation>
    <scope>NUCLEOTIDE SEQUENCE [LARGE SCALE GENOMIC DNA]</scope>
    <source>
        <strain evidence="15">Cinara tujafilina</strain>
    </source>
</reference>
<dbReference type="STRING" id="261317.BCTU_043"/>
<evidence type="ECO:0000256" key="8">
    <source>
        <dbReference type="ARBA" id="ARBA00023136"/>
    </source>
</evidence>
<keyword evidence="9" id="KW-0975">Bacterial flagellum</keyword>
<dbReference type="Pfam" id="PF14842">
    <property type="entry name" value="FliG_N"/>
    <property type="match status" value="1"/>
</dbReference>
<evidence type="ECO:0000313" key="15">
    <source>
        <dbReference type="Proteomes" id="UP000006811"/>
    </source>
</evidence>
<evidence type="ECO:0000256" key="1">
    <source>
        <dbReference type="ARBA" id="ARBA00004117"/>
    </source>
</evidence>
<dbReference type="GO" id="GO:0009425">
    <property type="term" value="C:bacterial-type flagellum basal body"/>
    <property type="evidence" value="ECO:0007669"/>
    <property type="project" value="UniProtKB-SubCell"/>
</dbReference>
<accession>F7WYY6</accession>
<feature type="domain" description="Flagellar motor switch protein FliG N-terminal" evidence="13">
    <location>
        <begin position="2"/>
        <end position="89"/>
    </location>
</feature>
<evidence type="ECO:0000256" key="2">
    <source>
        <dbReference type="ARBA" id="ARBA00004515"/>
    </source>
</evidence>
<dbReference type="Pfam" id="PF01706">
    <property type="entry name" value="FliG_C"/>
    <property type="match status" value="1"/>
</dbReference>
<keyword evidence="14" id="KW-0969">Cilium</keyword>
<keyword evidence="5" id="KW-1003">Cell membrane</keyword>
<dbReference type="OrthoDB" id="9780302at2"/>
<dbReference type="AlphaFoldDB" id="F7WYY6"/>
<keyword evidence="11" id="KW-0812">Transmembrane</keyword>
<evidence type="ECO:0000256" key="4">
    <source>
        <dbReference type="ARBA" id="ARBA00021870"/>
    </source>
</evidence>
<name>F7WYY6_9GAMM</name>
<gene>
    <name evidence="14" type="primary">fliG</name>
    <name evidence="14" type="ORF">BCTU_043</name>
</gene>
<keyword evidence="6" id="KW-0145">Chemotaxis</keyword>
<keyword evidence="14" id="KW-0966">Cell projection</keyword>
<evidence type="ECO:0000256" key="6">
    <source>
        <dbReference type="ARBA" id="ARBA00022500"/>
    </source>
</evidence>
<keyword evidence="15" id="KW-1185">Reference proteome</keyword>
<keyword evidence="14" id="KW-0282">Flagellum</keyword>
<feature type="domain" description="Flagellar motor switch protein FliG C-terminal" evidence="12">
    <location>
        <begin position="216"/>
        <end position="285"/>
    </location>
</feature>
<dbReference type="HOGENOM" id="CLU_047835_2_0_6"/>
<comment type="function">
    <text evidence="10">FliG is one of three proteins (FliG, FliN, FliM) that forms the rotor-mounted switch complex (C ring), located at the base of the basal body. This complex interacts with the CheY and CheZ chemotaxis proteins, in addition to contacting components of the motor that determine the direction of flagellar rotation.</text>
</comment>
<dbReference type="PRINTS" id="PR00954">
    <property type="entry name" value="FLGMOTORFLIG"/>
</dbReference>
<proteinExistence type="inferred from homology"/>
<dbReference type="GO" id="GO:0071973">
    <property type="term" value="P:bacterial-type flagellum-dependent cell motility"/>
    <property type="evidence" value="ECO:0007669"/>
    <property type="project" value="InterPro"/>
</dbReference>
<dbReference type="eggNOG" id="COG1536">
    <property type="taxonomic scope" value="Bacteria"/>
</dbReference>
<evidence type="ECO:0000256" key="5">
    <source>
        <dbReference type="ARBA" id="ARBA00022475"/>
    </source>
</evidence>
<evidence type="ECO:0000313" key="14">
    <source>
        <dbReference type="EMBL" id="AEH39636.1"/>
    </source>
</evidence>
<dbReference type="Proteomes" id="UP000006811">
    <property type="component" value="Chromosome"/>
</dbReference>
<keyword evidence="11" id="KW-1133">Transmembrane helix</keyword>
<keyword evidence="7" id="KW-0283">Flagellar rotation</keyword>
<evidence type="ECO:0000256" key="3">
    <source>
        <dbReference type="ARBA" id="ARBA00010299"/>
    </source>
</evidence>
<evidence type="ECO:0000256" key="10">
    <source>
        <dbReference type="ARBA" id="ARBA00025598"/>
    </source>
</evidence>